<evidence type="ECO:0000313" key="1">
    <source>
        <dbReference type="EMBL" id="AUX25499.1"/>
    </source>
</evidence>
<gene>
    <name evidence="1" type="ORF">SOCEGT47_060460</name>
</gene>
<reference evidence="1 2" key="1">
    <citation type="submission" date="2015-09" db="EMBL/GenBank/DDBJ databases">
        <title>Sorangium comparison.</title>
        <authorList>
            <person name="Zaburannyi N."/>
            <person name="Bunk B."/>
            <person name="Overmann J."/>
            <person name="Mueller R."/>
        </authorList>
    </citation>
    <scope>NUCLEOTIDE SEQUENCE [LARGE SCALE GENOMIC DNA]</scope>
    <source>
        <strain evidence="1 2">So ceGT47</strain>
    </source>
</reference>
<sequence length="179" mass="18272">MTMTGRQILSATGLAFVLSVVPTQVDASELSAGIGLGWIQSGTATRLAVSPHAGILWRTKSDITFHVRDLLSVVPPIQIGGAGVYNSAMVALGVGWENGDFSVGPSFAVYYMPACGSALCGRIAGMAAGVHAQTNAYVAGPLGVSVSANVDWIGGSSLVLPGYVSVLVVAGPVLRWSVK</sequence>
<dbReference type="EMBL" id="CP012670">
    <property type="protein sequence ID" value="AUX25499.1"/>
    <property type="molecule type" value="Genomic_DNA"/>
</dbReference>
<name>A0A4P2Q7R9_SORCE</name>
<protein>
    <submittedName>
        <fullName evidence="1">Uncharacterized protein</fullName>
    </submittedName>
</protein>
<dbReference type="RefSeq" id="WP_129352455.1">
    <property type="nucleotide sequence ID" value="NZ_CP012670.1"/>
</dbReference>
<evidence type="ECO:0000313" key="2">
    <source>
        <dbReference type="Proteomes" id="UP000295781"/>
    </source>
</evidence>
<organism evidence="1 2">
    <name type="scientific">Sorangium cellulosum</name>
    <name type="common">Polyangium cellulosum</name>
    <dbReference type="NCBI Taxonomy" id="56"/>
    <lineage>
        <taxon>Bacteria</taxon>
        <taxon>Pseudomonadati</taxon>
        <taxon>Myxococcota</taxon>
        <taxon>Polyangia</taxon>
        <taxon>Polyangiales</taxon>
        <taxon>Polyangiaceae</taxon>
        <taxon>Sorangium</taxon>
    </lineage>
</organism>
<dbReference type="Proteomes" id="UP000295781">
    <property type="component" value="Chromosome"/>
</dbReference>
<dbReference type="OrthoDB" id="5510139at2"/>
<accession>A0A4P2Q7R9</accession>
<dbReference type="AlphaFoldDB" id="A0A4P2Q7R9"/>
<proteinExistence type="predicted"/>